<dbReference type="InterPro" id="IPR037171">
    <property type="entry name" value="NagB/RpiA_transferase-like"/>
</dbReference>
<dbReference type="SUPFAM" id="SSF46785">
    <property type="entry name" value="Winged helix' DNA-binding domain"/>
    <property type="match status" value="1"/>
</dbReference>
<dbReference type="KEGG" id="msyr:CXP39_02980"/>
<dbReference type="PANTHER" id="PTHR30363:SF44">
    <property type="entry name" value="AGA OPERON TRANSCRIPTIONAL REPRESSOR-RELATED"/>
    <property type="match status" value="1"/>
</dbReference>
<dbReference type="PROSITE" id="PS51000">
    <property type="entry name" value="HTH_DEOR_2"/>
    <property type="match status" value="1"/>
</dbReference>
<dbReference type="PANTHER" id="PTHR30363">
    <property type="entry name" value="HTH-TYPE TRANSCRIPTIONAL REGULATOR SRLR-RELATED"/>
    <property type="match status" value="1"/>
</dbReference>
<accession>A0A2K9C2P8</accession>
<feature type="domain" description="HTH deoR-type" evidence="3">
    <location>
        <begin position="3"/>
        <end position="58"/>
    </location>
</feature>
<name>A0A2K9C2P8_9MOLU</name>
<dbReference type="Proteomes" id="UP000233419">
    <property type="component" value="Chromosome"/>
</dbReference>
<dbReference type="Gene3D" id="3.40.50.1360">
    <property type="match status" value="1"/>
</dbReference>
<protein>
    <submittedName>
        <fullName evidence="4">DeoR/GlpR transcriptional regulator</fullName>
    </submittedName>
</protein>
<evidence type="ECO:0000256" key="2">
    <source>
        <dbReference type="ARBA" id="ARBA00023163"/>
    </source>
</evidence>
<dbReference type="SUPFAM" id="SSF100950">
    <property type="entry name" value="NagB/RpiA/CoA transferase-like"/>
    <property type="match status" value="1"/>
</dbReference>
<keyword evidence="5" id="KW-1185">Reference proteome</keyword>
<dbReference type="SMART" id="SM00420">
    <property type="entry name" value="HTH_DEOR"/>
    <property type="match status" value="1"/>
</dbReference>
<evidence type="ECO:0000256" key="1">
    <source>
        <dbReference type="ARBA" id="ARBA00023015"/>
    </source>
</evidence>
<keyword evidence="1" id="KW-0805">Transcription regulation</keyword>
<dbReference type="EMBL" id="CP025257">
    <property type="protein sequence ID" value="AUF83749.1"/>
    <property type="molecule type" value="Genomic_DNA"/>
</dbReference>
<dbReference type="InterPro" id="IPR014036">
    <property type="entry name" value="DeoR-like_C"/>
</dbReference>
<evidence type="ECO:0000313" key="5">
    <source>
        <dbReference type="Proteomes" id="UP000233419"/>
    </source>
</evidence>
<dbReference type="RefSeq" id="WP_027048565.1">
    <property type="nucleotide sequence ID" value="NZ_CP025257.1"/>
</dbReference>
<sequence>MIKEQRYELILKYLQGKSIISTNLIATDLKIPFTTLRRDLNHLHGIGKIYKMHGGVIATANPDIPQEYYIDEKIKLNIAAKKAIAKRAATLVKPNETIFMDGGSTVYYFAKQLDPKLNLKIVTSSAMNLQVLAEAGHKNISILGGTYDPFTGTIVGAEAVEQVLGYKIDKCFIGIDGYCDGKIYLLNLKFIKIKEALFAKSQVVYGLVDKSKFNFKTCYEFPNPKRIKIITN</sequence>
<keyword evidence="2" id="KW-0804">Transcription</keyword>
<reference evidence="4 5" key="1">
    <citation type="submission" date="2017-12" db="EMBL/GenBank/DDBJ databases">
        <title>Mesoplasma syrphidae YJS, Complete Genome.</title>
        <authorList>
            <person name="Knight T.F."/>
            <person name="Citino T."/>
            <person name="Rubinstein R."/>
            <person name="Neuschaefer Z."/>
        </authorList>
    </citation>
    <scope>NUCLEOTIDE SEQUENCE [LARGE SCALE GENOMIC DNA]</scope>
    <source>
        <strain evidence="4 5">YJS</strain>
    </source>
</reference>
<dbReference type="SMART" id="SM01134">
    <property type="entry name" value="DeoRC"/>
    <property type="match status" value="1"/>
</dbReference>
<organism evidence="4 5">
    <name type="scientific">Mesoplasma syrphidae</name>
    <dbReference type="NCBI Taxonomy" id="225999"/>
    <lineage>
        <taxon>Bacteria</taxon>
        <taxon>Bacillati</taxon>
        <taxon>Mycoplasmatota</taxon>
        <taxon>Mollicutes</taxon>
        <taxon>Entomoplasmatales</taxon>
        <taxon>Entomoplasmataceae</taxon>
        <taxon>Mesoplasma</taxon>
    </lineage>
</organism>
<dbReference type="Pfam" id="PF08220">
    <property type="entry name" value="HTH_DeoR"/>
    <property type="match status" value="1"/>
</dbReference>
<dbReference type="Pfam" id="PF00455">
    <property type="entry name" value="DeoRC"/>
    <property type="match status" value="1"/>
</dbReference>
<dbReference type="GO" id="GO:0003700">
    <property type="term" value="F:DNA-binding transcription factor activity"/>
    <property type="evidence" value="ECO:0007669"/>
    <property type="project" value="InterPro"/>
</dbReference>
<dbReference type="InterPro" id="IPR001034">
    <property type="entry name" value="DeoR_HTH"/>
</dbReference>
<dbReference type="AlphaFoldDB" id="A0A2K9C2P8"/>
<dbReference type="OrthoDB" id="9797223at2"/>
<gene>
    <name evidence="4" type="ORF">CXP39_02980</name>
</gene>
<evidence type="ECO:0000259" key="3">
    <source>
        <dbReference type="PROSITE" id="PS51000"/>
    </source>
</evidence>
<dbReference type="InterPro" id="IPR050313">
    <property type="entry name" value="Carb_Metab_HTH_regulators"/>
</dbReference>
<evidence type="ECO:0000313" key="4">
    <source>
        <dbReference type="EMBL" id="AUF83749.1"/>
    </source>
</evidence>
<proteinExistence type="predicted"/>
<dbReference type="InterPro" id="IPR036390">
    <property type="entry name" value="WH_DNA-bd_sf"/>
</dbReference>